<protein>
    <recommendedName>
        <fullName evidence="4">Cobyric acid synthase</fullName>
    </recommendedName>
</protein>
<dbReference type="InterPro" id="IPR027417">
    <property type="entry name" value="P-loop_NTPase"/>
</dbReference>
<feature type="active site" description="Nucleophile" evidence="4">
    <location>
        <position position="334"/>
    </location>
</feature>
<organism evidence="7 8">
    <name type="scientific">Nitrospira lenta</name>
    <dbReference type="NCBI Taxonomy" id="1436998"/>
    <lineage>
        <taxon>Bacteria</taxon>
        <taxon>Pseudomonadati</taxon>
        <taxon>Nitrospirota</taxon>
        <taxon>Nitrospiria</taxon>
        <taxon>Nitrospirales</taxon>
        <taxon>Nitrospiraceae</taxon>
        <taxon>Nitrospira</taxon>
    </lineage>
</organism>
<keyword evidence="2 4" id="KW-0169">Cobalamin biosynthesis</keyword>
<dbReference type="InParanoid" id="A0A330L9U3"/>
<sequence>MKARALAVLGTGSDVGKSLITAGLCRLFHRAGIKVAPFKAQNMSNNSFVTPDGKEIGRAQALQAQACGLEPDADMNPILMKPESDRSAQIVVQGQVWGKAEARTYFERRAELAERVRESYERLAGRYEVIVLEGAGSAAEMNLRDRDLANWSAVELADARVVLVADIDRGGVFAQVIGTLDLLAPHERARVIGIIINKFRGDATLFDDGVKFIEQRTGLPVLGVVPMLRGLMLDQEDAVDVERHRHAVFAKDRVNIAVVLLPRMSNFTDFNPLMAEPDVVVRYATVPADLDGADVIVIPGSKNTIEDLAYVRQSGMAEAMSRHASEGAEVIGICGGYQMLGRSIADPAGVEAGGEVEGLGLLDVATTLAKTKITQLVEAEFLQLEPERCLTVRGYFIHMGQTTGRDRRPCFRVRPLSLGGGQLEGREVERFDGAVNGTGLIWGTYVHGVFDLPEFRRAWINRIRGRKSLVPLADAVSRDISQSLGSQLDAWADHLQLHLKVTPFIKAVLPRL</sequence>
<comment type="pathway">
    <text evidence="1 4">Cofactor biosynthesis; adenosylcobalamin biosynthesis.</text>
</comment>
<dbReference type="AlphaFoldDB" id="A0A330L9U3"/>
<dbReference type="InterPro" id="IPR033949">
    <property type="entry name" value="CobQ_GATase1"/>
</dbReference>
<dbReference type="Proteomes" id="UP000248168">
    <property type="component" value="Unassembled WGS sequence"/>
</dbReference>
<evidence type="ECO:0000259" key="6">
    <source>
        <dbReference type="Pfam" id="PF07685"/>
    </source>
</evidence>
<dbReference type="InterPro" id="IPR029062">
    <property type="entry name" value="Class_I_gatase-like"/>
</dbReference>
<evidence type="ECO:0000256" key="3">
    <source>
        <dbReference type="ARBA" id="ARBA00022962"/>
    </source>
</evidence>
<dbReference type="Pfam" id="PF07685">
    <property type="entry name" value="GATase_3"/>
    <property type="match status" value="1"/>
</dbReference>
<dbReference type="SUPFAM" id="SSF52317">
    <property type="entry name" value="Class I glutamine amidotransferase-like"/>
    <property type="match status" value="1"/>
</dbReference>
<dbReference type="InterPro" id="IPR004459">
    <property type="entry name" value="CobQ_synth"/>
</dbReference>
<dbReference type="EMBL" id="OUNR01000020">
    <property type="protein sequence ID" value="SPP66467.1"/>
    <property type="molecule type" value="Genomic_DNA"/>
</dbReference>
<accession>A0A330L9U3</accession>
<dbReference type="Pfam" id="PF01656">
    <property type="entry name" value="CbiA"/>
    <property type="match status" value="1"/>
</dbReference>
<dbReference type="CDD" id="cd01750">
    <property type="entry name" value="GATase1_CobQ"/>
    <property type="match status" value="1"/>
</dbReference>
<keyword evidence="8" id="KW-1185">Reference proteome</keyword>
<dbReference type="Gene3D" id="3.40.50.300">
    <property type="entry name" value="P-loop containing nucleotide triphosphate hydrolases"/>
    <property type="match status" value="1"/>
</dbReference>
<dbReference type="PANTHER" id="PTHR21343">
    <property type="entry name" value="DETHIOBIOTIN SYNTHETASE"/>
    <property type="match status" value="1"/>
</dbReference>
<gene>
    <name evidence="4 7" type="primary">cobQ</name>
    <name evidence="7" type="ORF">NITLEN_70057</name>
</gene>
<feature type="active site" evidence="4">
    <location>
        <position position="447"/>
    </location>
</feature>
<dbReference type="GO" id="GO:0009236">
    <property type="term" value="P:cobalamin biosynthetic process"/>
    <property type="evidence" value="ECO:0007669"/>
    <property type="project" value="UniProtKB-UniRule"/>
</dbReference>
<keyword evidence="3 4" id="KW-0315">Glutamine amidotransferase</keyword>
<dbReference type="GO" id="GO:0015420">
    <property type="term" value="F:ABC-type vitamin B12 transporter activity"/>
    <property type="evidence" value="ECO:0007669"/>
    <property type="project" value="UniProtKB-UniRule"/>
</dbReference>
<evidence type="ECO:0000259" key="5">
    <source>
        <dbReference type="Pfam" id="PF01656"/>
    </source>
</evidence>
<dbReference type="UniPathway" id="UPA00148"/>
<dbReference type="GO" id="GO:0003824">
    <property type="term" value="F:catalytic activity"/>
    <property type="evidence" value="ECO:0007669"/>
    <property type="project" value="InterPro"/>
</dbReference>
<dbReference type="NCBIfam" id="TIGR00313">
    <property type="entry name" value="cobQ"/>
    <property type="match status" value="1"/>
</dbReference>
<dbReference type="PANTHER" id="PTHR21343:SF1">
    <property type="entry name" value="COBYRIC ACID SYNTHASE"/>
    <property type="match status" value="1"/>
</dbReference>
<comment type="similarity">
    <text evidence="4">Belongs to the CobB/CobQ family. CobQ subfamily.</text>
</comment>
<proteinExistence type="inferred from homology"/>
<feature type="domain" description="CobQ/CobB/MinD/ParA nucleotide binding" evidence="5">
    <location>
        <begin position="6"/>
        <end position="227"/>
    </location>
</feature>
<dbReference type="CDD" id="cd05389">
    <property type="entry name" value="CobQ_N"/>
    <property type="match status" value="1"/>
</dbReference>
<evidence type="ECO:0000313" key="7">
    <source>
        <dbReference type="EMBL" id="SPP66467.1"/>
    </source>
</evidence>
<evidence type="ECO:0000256" key="2">
    <source>
        <dbReference type="ARBA" id="ARBA00022573"/>
    </source>
</evidence>
<dbReference type="InterPro" id="IPR011698">
    <property type="entry name" value="GATase_3"/>
</dbReference>
<evidence type="ECO:0000313" key="8">
    <source>
        <dbReference type="Proteomes" id="UP000248168"/>
    </source>
</evidence>
<evidence type="ECO:0000256" key="4">
    <source>
        <dbReference type="HAMAP-Rule" id="MF_00028"/>
    </source>
</evidence>
<reference evidence="8" key="1">
    <citation type="submission" date="2018-04" db="EMBL/GenBank/DDBJ databases">
        <authorList>
            <person name="Lucker S."/>
            <person name="Sakoula D."/>
        </authorList>
    </citation>
    <scope>NUCLEOTIDE SEQUENCE [LARGE SCALE GENOMIC DNA]</scope>
</reference>
<dbReference type="InterPro" id="IPR047045">
    <property type="entry name" value="CobQ_N"/>
</dbReference>
<dbReference type="HAMAP" id="MF_00028">
    <property type="entry name" value="CobQ"/>
    <property type="match status" value="1"/>
</dbReference>
<dbReference type="InterPro" id="IPR002586">
    <property type="entry name" value="CobQ/CobB/MinD/ParA_Nub-bd_dom"/>
</dbReference>
<dbReference type="Gene3D" id="3.40.50.880">
    <property type="match status" value="1"/>
</dbReference>
<dbReference type="SUPFAM" id="SSF52540">
    <property type="entry name" value="P-loop containing nucleoside triphosphate hydrolases"/>
    <property type="match status" value="1"/>
</dbReference>
<dbReference type="NCBIfam" id="NF001989">
    <property type="entry name" value="PRK00784.1"/>
    <property type="match status" value="1"/>
</dbReference>
<dbReference type="PROSITE" id="PS51274">
    <property type="entry name" value="GATASE_COBBQ"/>
    <property type="match status" value="1"/>
</dbReference>
<comment type="function">
    <text evidence="4">Catalyzes amidations at positions B, D, E, and G on adenosylcobyrinic A,C-diamide. NH(2) groups are provided by glutamine, and one molecule of ATP is hydrogenolyzed for each amidation.</text>
</comment>
<feature type="domain" description="CobB/CobQ-like glutamine amidotransferase" evidence="6">
    <location>
        <begin position="255"/>
        <end position="452"/>
    </location>
</feature>
<name>A0A330L9U3_9BACT</name>
<evidence type="ECO:0000256" key="1">
    <source>
        <dbReference type="ARBA" id="ARBA00004953"/>
    </source>
</evidence>